<dbReference type="NCBIfam" id="TIGR02937">
    <property type="entry name" value="sigma70-ECF"/>
    <property type="match status" value="1"/>
</dbReference>
<dbReference type="InterPro" id="IPR014284">
    <property type="entry name" value="RNA_pol_sigma-70_dom"/>
</dbReference>
<evidence type="ECO:0000256" key="1">
    <source>
        <dbReference type="ARBA" id="ARBA00010641"/>
    </source>
</evidence>
<dbReference type="InterPro" id="IPR013324">
    <property type="entry name" value="RNA_pol_sigma_r3/r4-like"/>
</dbReference>
<dbReference type="PROSITE" id="PS01063">
    <property type="entry name" value="SIGMA70_ECF"/>
    <property type="match status" value="1"/>
</dbReference>
<dbReference type="Pfam" id="PF04542">
    <property type="entry name" value="Sigma70_r2"/>
    <property type="match status" value="1"/>
</dbReference>
<evidence type="ECO:0000256" key="2">
    <source>
        <dbReference type="ARBA" id="ARBA00023015"/>
    </source>
</evidence>
<sequence>MTGDDELLITLVRQAQLGEESAFAKLVTLRHRHAYQTAYAIVRSSHDAEEVTQDAFIKAFRKLHTLKDPSAFLAWLTTIVTRLAIDHVRTKKRHIAEPIENIADVPARAIDPTLRTILEEALDQLTPAHRAILILRERDGYDYAEIARMLNIPIGTVKSRLAYAKQSLRNLL</sequence>
<dbReference type="CDD" id="cd06171">
    <property type="entry name" value="Sigma70_r4"/>
    <property type="match status" value="1"/>
</dbReference>
<dbReference type="InterPro" id="IPR000838">
    <property type="entry name" value="RNA_pol_sigma70_ECF_CS"/>
</dbReference>
<proteinExistence type="inferred from homology"/>
<dbReference type="EMBL" id="JALBUF010000001">
    <property type="protein sequence ID" value="MCI0181852.1"/>
    <property type="molecule type" value="Genomic_DNA"/>
</dbReference>
<gene>
    <name evidence="9" type="primary">sigE_1</name>
    <name evidence="9" type="ORF">MM817_00099</name>
</gene>
<dbReference type="Pfam" id="PF08281">
    <property type="entry name" value="Sigma70_r4_2"/>
    <property type="match status" value="1"/>
</dbReference>
<dbReference type="Gene3D" id="1.10.1740.10">
    <property type="match status" value="1"/>
</dbReference>
<keyword evidence="4 6" id="KW-0238">DNA-binding</keyword>
<dbReference type="PANTHER" id="PTHR43133">
    <property type="entry name" value="RNA POLYMERASE ECF-TYPE SIGMA FACTO"/>
    <property type="match status" value="1"/>
</dbReference>
<dbReference type="GO" id="GO:0016987">
    <property type="term" value="F:sigma factor activity"/>
    <property type="evidence" value="ECO:0007669"/>
    <property type="project" value="UniProtKB-KW"/>
</dbReference>
<dbReference type="InterPro" id="IPR007627">
    <property type="entry name" value="RNA_pol_sigma70_r2"/>
</dbReference>
<dbReference type="Gene3D" id="1.10.10.10">
    <property type="entry name" value="Winged helix-like DNA-binding domain superfamily/Winged helix DNA-binding domain"/>
    <property type="match status" value="1"/>
</dbReference>
<accession>A0A9X1V993</accession>
<evidence type="ECO:0000256" key="3">
    <source>
        <dbReference type="ARBA" id="ARBA00023082"/>
    </source>
</evidence>
<dbReference type="GO" id="GO:0006950">
    <property type="term" value="P:response to stress"/>
    <property type="evidence" value="ECO:0007669"/>
    <property type="project" value="UniProtKB-ARBA"/>
</dbReference>
<evidence type="ECO:0000256" key="4">
    <source>
        <dbReference type="ARBA" id="ARBA00023125"/>
    </source>
</evidence>
<feature type="domain" description="RNA polymerase sigma-70 region 2" evidence="7">
    <location>
        <begin position="27"/>
        <end position="93"/>
    </location>
</feature>
<evidence type="ECO:0000256" key="5">
    <source>
        <dbReference type="ARBA" id="ARBA00023163"/>
    </source>
</evidence>
<evidence type="ECO:0000313" key="9">
    <source>
        <dbReference type="EMBL" id="MCI0181852.1"/>
    </source>
</evidence>
<feature type="domain" description="RNA polymerase sigma factor 70 region 4 type 2" evidence="8">
    <location>
        <begin position="117"/>
        <end position="168"/>
    </location>
</feature>
<comment type="similarity">
    <text evidence="1 6">Belongs to the sigma-70 factor family. ECF subfamily.</text>
</comment>
<keyword evidence="3 6" id="KW-0731">Sigma factor</keyword>
<keyword evidence="5 6" id="KW-0804">Transcription</keyword>
<evidence type="ECO:0000259" key="7">
    <source>
        <dbReference type="Pfam" id="PF04542"/>
    </source>
</evidence>
<dbReference type="InterPro" id="IPR013325">
    <property type="entry name" value="RNA_pol_sigma_r2"/>
</dbReference>
<name>A0A9X1V993_9BACL</name>
<dbReference type="GO" id="GO:0006352">
    <property type="term" value="P:DNA-templated transcription initiation"/>
    <property type="evidence" value="ECO:0007669"/>
    <property type="project" value="InterPro"/>
</dbReference>
<dbReference type="PANTHER" id="PTHR43133:SF8">
    <property type="entry name" value="RNA POLYMERASE SIGMA FACTOR HI_1459-RELATED"/>
    <property type="match status" value="1"/>
</dbReference>
<reference evidence="9" key="1">
    <citation type="submission" date="2022-03" db="EMBL/GenBank/DDBJ databases">
        <title>Draft Genome Sequence of Firmicute Strain S0AB, a Heterotrophic Iron/Sulfur-Oxidizing Extreme Acidophile.</title>
        <authorList>
            <person name="Vergara E."/>
            <person name="Pakostova E."/>
            <person name="Johnson D.B."/>
            <person name="Holmes D.S."/>
        </authorList>
    </citation>
    <scope>NUCLEOTIDE SEQUENCE</scope>
    <source>
        <strain evidence="9">S0AB</strain>
    </source>
</reference>
<dbReference type="SUPFAM" id="SSF88659">
    <property type="entry name" value="Sigma3 and sigma4 domains of RNA polymerase sigma factors"/>
    <property type="match status" value="1"/>
</dbReference>
<evidence type="ECO:0000313" key="10">
    <source>
        <dbReference type="Proteomes" id="UP001139263"/>
    </source>
</evidence>
<evidence type="ECO:0000256" key="6">
    <source>
        <dbReference type="RuleBase" id="RU000716"/>
    </source>
</evidence>
<evidence type="ECO:0000259" key="8">
    <source>
        <dbReference type="Pfam" id="PF08281"/>
    </source>
</evidence>
<dbReference type="InterPro" id="IPR036388">
    <property type="entry name" value="WH-like_DNA-bd_sf"/>
</dbReference>
<keyword evidence="2 6" id="KW-0805">Transcription regulation</keyword>
<dbReference type="SUPFAM" id="SSF88946">
    <property type="entry name" value="Sigma2 domain of RNA polymerase sigma factors"/>
    <property type="match status" value="1"/>
</dbReference>
<dbReference type="InterPro" id="IPR039425">
    <property type="entry name" value="RNA_pol_sigma-70-like"/>
</dbReference>
<comment type="caution">
    <text evidence="9">The sequence shown here is derived from an EMBL/GenBank/DDBJ whole genome shotgun (WGS) entry which is preliminary data.</text>
</comment>
<dbReference type="InterPro" id="IPR013249">
    <property type="entry name" value="RNA_pol_sigma70_r4_t2"/>
</dbReference>
<protein>
    <recommendedName>
        <fullName evidence="6">RNA polymerase sigma factor</fullName>
    </recommendedName>
</protein>
<dbReference type="RefSeq" id="WP_241711483.1">
    <property type="nucleotide sequence ID" value="NZ_JALBUF010000001.1"/>
</dbReference>
<keyword evidence="10" id="KW-1185">Reference proteome</keyword>
<organism evidence="9 10">
    <name type="scientific">Sulfoacidibacillus ferrooxidans</name>
    <dbReference type="NCBI Taxonomy" id="2005001"/>
    <lineage>
        <taxon>Bacteria</taxon>
        <taxon>Bacillati</taxon>
        <taxon>Bacillota</taxon>
        <taxon>Bacilli</taxon>
        <taxon>Bacillales</taxon>
        <taxon>Alicyclobacillaceae</taxon>
        <taxon>Sulfoacidibacillus</taxon>
    </lineage>
</organism>
<dbReference type="GO" id="GO:0003677">
    <property type="term" value="F:DNA binding"/>
    <property type="evidence" value="ECO:0007669"/>
    <property type="project" value="UniProtKB-KW"/>
</dbReference>
<dbReference type="AlphaFoldDB" id="A0A9X1V993"/>
<dbReference type="Proteomes" id="UP001139263">
    <property type="component" value="Unassembled WGS sequence"/>
</dbReference>